<keyword evidence="3" id="KW-1185">Reference proteome</keyword>
<gene>
    <name evidence="1" type="ORF">GLYMA_09G060000</name>
</gene>
<evidence type="ECO:0000313" key="3">
    <source>
        <dbReference type="Proteomes" id="UP000008827"/>
    </source>
</evidence>
<dbReference type="Proteomes" id="UP000008827">
    <property type="component" value="Chromosome 9"/>
</dbReference>
<evidence type="ECO:0000313" key="1">
    <source>
        <dbReference type="EMBL" id="KRH37336.1"/>
    </source>
</evidence>
<dbReference type="PaxDb" id="3847-GLYMA09G06755.1"/>
<protein>
    <submittedName>
        <fullName evidence="1 2">Uncharacterized protein</fullName>
    </submittedName>
</protein>
<dbReference type="EnsemblPlants" id="KRH37336">
    <property type="protein sequence ID" value="KRH37336"/>
    <property type="gene ID" value="GLYMA_09G060000"/>
</dbReference>
<accession>K7LC23</accession>
<proteinExistence type="predicted"/>
<evidence type="ECO:0000313" key="2">
    <source>
        <dbReference type="EnsemblPlants" id="KRH37336"/>
    </source>
</evidence>
<dbReference type="Gramene" id="KRH37336">
    <property type="protein sequence ID" value="KRH37336"/>
    <property type="gene ID" value="GLYMA_09G060000"/>
</dbReference>
<dbReference type="EMBL" id="CM000842">
    <property type="protein sequence ID" value="KRH37336.1"/>
    <property type="molecule type" value="Genomic_DNA"/>
</dbReference>
<name>K7LC23_SOYBN</name>
<organism evidence="1">
    <name type="scientific">Glycine max</name>
    <name type="common">Soybean</name>
    <name type="synonym">Glycine hispida</name>
    <dbReference type="NCBI Taxonomy" id="3847"/>
    <lineage>
        <taxon>Eukaryota</taxon>
        <taxon>Viridiplantae</taxon>
        <taxon>Streptophyta</taxon>
        <taxon>Embryophyta</taxon>
        <taxon>Tracheophyta</taxon>
        <taxon>Spermatophyta</taxon>
        <taxon>Magnoliopsida</taxon>
        <taxon>eudicotyledons</taxon>
        <taxon>Gunneridae</taxon>
        <taxon>Pentapetalae</taxon>
        <taxon>rosids</taxon>
        <taxon>fabids</taxon>
        <taxon>Fabales</taxon>
        <taxon>Fabaceae</taxon>
        <taxon>Papilionoideae</taxon>
        <taxon>50 kb inversion clade</taxon>
        <taxon>NPAAA clade</taxon>
        <taxon>indigoferoid/millettioid clade</taxon>
        <taxon>Phaseoleae</taxon>
        <taxon>Glycine</taxon>
        <taxon>Glycine subgen. Soja</taxon>
    </lineage>
</organism>
<reference evidence="2" key="2">
    <citation type="submission" date="2018-02" db="UniProtKB">
        <authorList>
            <consortium name="EnsemblPlants"/>
        </authorList>
    </citation>
    <scope>IDENTIFICATION</scope>
    <source>
        <strain evidence="2">Williams 82</strain>
    </source>
</reference>
<dbReference type="HOGENOM" id="CLU_2745111_0_0_1"/>
<reference evidence="1 2" key="1">
    <citation type="journal article" date="2010" name="Nature">
        <title>Genome sequence of the palaeopolyploid soybean.</title>
        <authorList>
            <person name="Schmutz J."/>
            <person name="Cannon S.B."/>
            <person name="Schlueter J."/>
            <person name="Ma J."/>
            <person name="Mitros T."/>
            <person name="Nelson W."/>
            <person name="Hyten D.L."/>
            <person name="Song Q."/>
            <person name="Thelen J.J."/>
            <person name="Cheng J."/>
            <person name="Xu D."/>
            <person name="Hellsten U."/>
            <person name="May G.D."/>
            <person name="Yu Y."/>
            <person name="Sakurai T."/>
            <person name="Umezawa T."/>
            <person name="Bhattacharyya M.K."/>
            <person name="Sandhu D."/>
            <person name="Valliyodan B."/>
            <person name="Lindquist E."/>
            <person name="Peto M."/>
            <person name="Grant D."/>
            <person name="Shu S."/>
            <person name="Goodstein D."/>
            <person name="Barry K."/>
            <person name="Futrell-Griggs M."/>
            <person name="Abernathy B."/>
            <person name="Du J."/>
            <person name="Tian Z."/>
            <person name="Zhu L."/>
            <person name="Gill N."/>
            <person name="Joshi T."/>
            <person name="Libault M."/>
            <person name="Sethuraman A."/>
            <person name="Zhang X.-C."/>
            <person name="Shinozaki K."/>
            <person name="Nguyen H.T."/>
            <person name="Wing R.A."/>
            <person name="Cregan P."/>
            <person name="Specht J."/>
            <person name="Grimwood J."/>
            <person name="Rokhsar D."/>
            <person name="Stacey G."/>
            <person name="Shoemaker R.C."/>
            <person name="Jackson S.A."/>
        </authorList>
    </citation>
    <scope>NUCLEOTIDE SEQUENCE [LARGE SCALE GENOMIC DNA]</scope>
    <source>
        <strain evidence="2">cv. Williams 82</strain>
        <tissue evidence="1">Callus</tissue>
    </source>
</reference>
<sequence>MQLFSAEANRSSNSFSSLIVGGVAGDAEGVDEGGGEDGLLEAVGGALAVEVWEKEADGGEEIAAGGLTHNK</sequence>
<dbReference type="AlphaFoldDB" id="K7LC23"/>
<reference evidence="1" key="3">
    <citation type="submission" date="2018-07" db="EMBL/GenBank/DDBJ databases">
        <title>WGS assembly of Glycine max.</title>
        <authorList>
            <person name="Schmutz J."/>
            <person name="Cannon S."/>
            <person name="Schlueter J."/>
            <person name="Ma J."/>
            <person name="Mitros T."/>
            <person name="Nelson W."/>
            <person name="Hyten D."/>
            <person name="Song Q."/>
            <person name="Thelen J."/>
            <person name="Cheng J."/>
            <person name="Xu D."/>
            <person name="Hellsten U."/>
            <person name="May G."/>
            <person name="Yu Y."/>
            <person name="Sakurai T."/>
            <person name="Umezawa T."/>
            <person name="Bhattacharyya M."/>
            <person name="Sandhu D."/>
            <person name="Valliyodan B."/>
            <person name="Lindquist E."/>
            <person name="Peto M."/>
            <person name="Grant D."/>
            <person name="Shu S."/>
            <person name="Goodstein D."/>
            <person name="Barry K."/>
            <person name="Futrell-Griggs M."/>
            <person name="Abernathy B."/>
            <person name="Du J."/>
            <person name="Tian Z."/>
            <person name="Zhu L."/>
            <person name="Gill N."/>
            <person name="Joshi T."/>
            <person name="Libault M."/>
            <person name="Sethuraman A."/>
            <person name="Zhang X."/>
            <person name="Shinozaki K."/>
            <person name="Nguyen H."/>
            <person name="Wing R."/>
            <person name="Cregan P."/>
            <person name="Specht J."/>
            <person name="Grimwood J."/>
            <person name="Rokhsar D."/>
            <person name="Stacey G."/>
            <person name="Shoemaker R."/>
            <person name="Jackson S."/>
        </authorList>
    </citation>
    <scope>NUCLEOTIDE SEQUENCE</scope>
    <source>
        <tissue evidence="1">Callus</tissue>
    </source>
</reference>
<dbReference type="InParanoid" id="K7LC23"/>